<dbReference type="InterPro" id="IPR009061">
    <property type="entry name" value="DNA-bd_dom_put_sf"/>
</dbReference>
<dbReference type="Gene3D" id="3.30.56.10">
    <property type="match status" value="1"/>
</dbReference>
<gene>
    <name evidence="2" type="ORF">MAR_004783</name>
</gene>
<feature type="domain" description="B3/B4 tRNA-binding" evidence="1">
    <location>
        <begin position="107"/>
        <end position="269"/>
    </location>
</feature>
<dbReference type="InterPro" id="IPR045864">
    <property type="entry name" value="aa-tRNA-synth_II/BPL/LPL"/>
</dbReference>
<sequence>MPTVAVNTSELFQVLGKTYTFEEFDDLCFDFGLEAEVAEEEEGQGEPTEEQFKIDIPANRYDLLCIEGIGRGLLVFLEKMKAPRYKAIPPASGARQQLKILPATAQVRPFAVAAVLRNIKFTEDRYKSFIDLQDKLHQNICRRRTLVAIGTHDLDTIQGPFVYDAKPPKDIKFKPLGQTKEYTAPELMELYAGDSHLKPYLPIIQDKPVYPVIYDSKGVVLSMPPIINGEHTKITLNTKNVFIECTATDLTKAKIVLDTVVTMFSQLLSKMCMESEAINGGKNVKDVAIAYGFNNLKWTIPNTNTIANQGHNCDIWEDVAIAYGFNNLKWTIPNTNTIVNQGHNCDIWEDVAIAYGFNNLKWTIPNTNTIVNQFPINKLTDLMRGEICAAGFTEVLTFALCSRDDIADKLRKDIKQTQAVHISNPKTLSFQSLPLPLKLFEISDVVFKDSSKDVGARNERHLVAVNYNKSGGFEIIHGLLDRIMQLLQVAPATDGTGYCIQAAEDTTFFPGRCADILVKGSSIGKLGVLHPDVVTAFDLNLPCAALEINLEALQ</sequence>
<dbReference type="CDD" id="cd00769">
    <property type="entry name" value="PheRS_beta_core"/>
    <property type="match status" value="1"/>
</dbReference>
<dbReference type="InterPro" id="IPR020825">
    <property type="entry name" value="Phe-tRNA_synthase-like_B3/B4"/>
</dbReference>
<dbReference type="InterPro" id="IPR040659">
    <property type="entry name" value="PhetRS_B1"/>
</dbReference>
<reference evidence="2" key="1">
    <citation type="submission" date="2022-11" db="EMBL/GenBank/DDBJ databases">
        <title>Centuries of genome instability and evolution in soft-shell clam transmissible cancer (bioRxiv).</title>
        <authorList>
            <person name="Hart S.F.M."/>
            <person name="Yonemitsu M.A."/>
            <person name="Giersch R.M."/>
            <person name="Beal B.F."/>
            <person name="Arriagada G."/>
            <person name="Davis B.W."/>
            <person name="Ostrander E.A."/>
            <person name="Goff S.P."/>
            <person name="Metzger M.J."/>
        </authorList>
    </citation>
    <scope>NUCLEOTIDE SEQUENCE</scope>
    <source>
        <strain evidence="2">MELC-2E11</strain>
        <tissue evidence="2">Siphon/mantle</tissue>
    </source>
</reference>
<keyword evidence="3" id="KW-1185">Reference proteome</keyword>
<proteinExistence type="predicted"/>
<dbReference type="SUPFAM" id="SSF46955">
    <property type="entry name" value="Putative DNA-binding domain"/>
    <property type="match status" value="1"/>
</dbReference>
<dbReference type="Pfam" id="PF18262">
    <property type="entry name" value="PhetRS_B1"/>
    <property type="match status" value="1"/>
</dbReference>
<dbReference type="PANTHER" id="PTHR10947">
    <property type="entry name" value="PHENYLALANYL-TRNA SYNTHETASE BETA CHAIN AND LEUCINE-RICH REPEAT-CONTAINING PROTEIN 47"/>
    <property type="match status" value="1"/>
</dbReference>
<dbReference type="Pfam" id="PF03483">
    <property type="entry name" value="B3_4"/>
    <property type="match status" value="1"/>
</dbReference>
<dbReference type="InterPro" id="IPR045060">
    <property type="entry name" value="Phe-tRNA-ligase_IIc_bsu"/>
</dbReference>
<dbReference type="InterPro" id="IPR041616">
    <property type="entry name" value="PheRS_beta_core"/>
</dbReference>
<dbReference type="Proteomes" id="UP001164746">
    <property type="component" value="Chromosome 9"/>
</dbReference>
<name>A0ABY7F1Q9_MYAAR</name>
<organism evidence="2 3">
    <name type="scientific">Mya arenaria</name>
    <name type="common">Soft-shell clam</name>
    <dbReference type="NCBI Taxonomy" id="6604"/>
    <lineage>
        <taxon>Eukaryota</taxon>
        <taxon>Metazoa</taxon>
        <taxon>Spiralia</taxon>
        <taxon>Lophotrochozoa</taxon>
        <taxon>Mollusca</taxon>
        <taxon>Bivalvia</taxon>
        <taxon>Autobranchia</taxon>
        <taxon>Heteroconchia</taxon>
        <taxon>Euheterodonta</taxon>
        <taxon>Imparidentia</taxon>
        <taxon>Neoheterodontei</taxon>
        <taxon>Myida</taxon>
        <taxon>Myoidea</taxon>
        <taxon>Myidae</taxon>
        <taxon>Mya</taxon>
    </lineage>
</organism>
<dbReference type="PANTHER" id="PTHR10947:SF0">
    <property type="entry name" value="PHENYLALANINE--TRNA LIGASE BETA SUBUNIT"/>
    <property type="match status" value="1"/>
</dbReference>
<dbReference type="Pfam" id="PF17759">
    <property type="entry name" value="tRNA_synthFbeta"/>
    <property type="match status" value="2"/>
</dbReference>
<dbReference type="EMBL" id="CP111020">
    <property type="protein sequence ID" value="WAR14678.1"/>
    <property type="molecule type" value="Genomic_DNA"/>
</dbReference>
<dbReference type="Gene3D" id="3.50.40.10">
    <property type="entry name" value="Phenylalanyl-trna Synthetase, Chain B, domain 3"/>
    <property type="match status" value="1"/>
</dbReference>
<evidence type="ECO:0000259" key="1">
    <source>
        <dbReference type="SMART" id="SM00873"/>
    </source>
</evidence>
<dbReference type="SUPFAM" id="SSF56037">
    <property type="entry name" value="PheT/TilS domain"/>
    <property type="match status" value="1"/>
</dbReference>
<accession>A0ABY7F1Q9</accession>
<protein>
    <submittedName>
        <fullName evidence="2">SYFB-like protein</fullName>
    </submittedName>
</protein>
<evidence type="ECO:0000313" key="3">
    <source>
        <dbReference type="Proteomes" id="UP001164746"/>
    </source>
</evidence>
<evidence type="ECO:0000313" key="2">
    <source>
        <dbReference type="EMBL" id="WAR14678.1"/>
    </source>
</evidence>
<dbReference type="Gene3D" id="3.30.930.10">
    <property type="entry name" value="Bira Bifunctional Protein, Domain 2"/>
    <property type="match status" value="2"/>
</dbReference>
<dbReference type="InterPro" id="IPR005146">
    <property type="entry name" value="B3/B4_tRNA-bd"/>
</dbReference>
<dbReference type="SUPFAM" id="SSF55681">
    <property type="entry name" value="Class II aaRS and biotin synthetases"/>
    <property type="match status" value="1"/>
</dbReference>
<dbReference type="SMART" id="SM00873">
    <property type="entry name" value="B3_4"/>
    <property type="match status" value="1"/>
</dbReference>